<name>A0A0D2WRS2_CAPO3</name>
<feature type="compositionally biased region" description="Basic and acidic residues" evidence="7">
    <location>
        <begin position="303"/>
        <end position="319"/>
    </location>
</feature>
<evidence type="ECO:0000256" key="4">
    <source>
        <dbReference type="ARBA" id="ARBA00022840"/>
    </source>
</evidence>
<dbReference type="EMBL" id="KE346366">
    <property type="protein sequence ID" value="KJE94008.1"/>
    <property type="molecule type" value="Genomic_DNA"/>
</dbReference>
<dbReference type="GO" id="GO:0016887">
    <property type="term" value="F:ATP hydrolysis activity"/>
    <property type="evidence" value="ECO:0007669"/>
    <property type="project" value="InterPro"/>
</dbReference>
<dbReference type="PhylomeDB" id="A0A0D2WRS2"/>
<evidence type="ECO:0000256" key="5">
    <source>
        <dbReference type="ARBA" id="ARBA00022989"/>
    </source>
</evidence>
<feature type="transmembrane region" description="Helical" evidence="8">
    <location>
        <begin position="607"/>
        <end position="635"/>
    </location>
</feature>
<dbReference type="PANTHER" id="PTHR43038:SF3">
    <property type="entry name" value="ABC TRANSPORTER G FAMILY MEMBER 20 ISOFORM X1"/>
    <property type="match status" value="1"/>
</dbReference>
<dbReference type="InterPro" id="IPR017871">
    <property type="entry name" value="ABC_transporter-like_CS"/>
</dbReference>
<protein>
    <submittedName>
        <fullName evidence="11">Uncharacterized protein</fullName>
    </submittedName>
</protein>
<feature type="compositionally biased region" description="Low complexity" evidence="7">
    <location>
        <begin position="13"/>
        <end position="34"/>
    </location>
</feature>
<keyword evidence="12" id="KW-1185">Reference proteome</keyword>
<comment type="subcellular location">
    <subcellularLocation>
        <location evidence="1">Membrane</location>
        <topology evidence="1">Multi-pass membrane protein</topology>
    </subcellularLocation>
</comment>
<accession>A0A0D2WRS2</accession>
<evidence type="ECO:0000313" key="11">
    <source>
        <dbReference type="EMBL" id="KJE94008.1"/>
    </source>
</evidence>
<dbReference type="Pfam" id="PF00005">
    <property type="entry name" value="ABC_tran"/>
    <property type="match status" value="1"/>
</dbReference>
<keyword evidence="2 8" id="KW-0812">Transmembrane</keyword>
<dbReference type="AlphaFoldDB" id="A0A0D2WRS2"/>
<organism evidence="11 12">
    <name type="scientific">Capsaspora owczarzaki (strain ATCC 30864)</name>
    <dbReference type="NCBI Taxonomy" id="595528"/>
    <lineage>
        <taxon>Eukaryota</taxon>
        <taxon>Filasterea</taxon>
        <taxon>Capsaspora</taxon>
    </lineage>
</organism>
<dbReference type="InterPro" id="IPR000412">
    <property type="entry name" value="ABC_2_transport"/>
</dbReference>
<dbReference type="PANTHER" id="PTHR43038">
    <property type="entry name" value="ATP-BINDING CASSETTE, SUB-FAMILY H, MEMBER 1"/>
    <property type="match status" value="1"/>
</dbReference>
<dbReference type="InParanoid" id="A0A0D2WRS2"/>
<dbReference type="STRING" id="595528.A0A0D2WRS2"/>
<dbReference type="OMA" id="SRYFIER"/>
<keyword evidence="4" id="KW-0067">ATP-binding</keyword>
<dbReference type="Gene3D" id="3.40.50.300">
    <property type="entry name" value="P-loop containing nucleotide triphosphate hydrolases"/>
    <property type="match status" value="1"/>
</dbReference>
<dbReference type="InterPro" id="IPR047817">
    <property type="entry name" value="ABC2_TM_bact-type"/>
</dbReference>
<dbReference type="Pfam" id="PF12698">
    <property type="entry name" value="ABC2_membrane_3"/>
    <property type="match status" value="1"/>
</dbReference>
<dbReference type="SUPFAM" id="SSF52540">
    <property type="entry name" value="P-loop containing nucleoside triphosphate hydrolases"/>
    <property type="match status" value="1"/>
</dbReference>
<dbReference type="GO" id="GO:0140359">
    <property type="term" value="F:ABC-type transporter activity"/>
    <property type="evidence" value="ECO:0007669"/>
    <property type="project" value="InterPro"/>
</dbReference>
<dbReference type="GO" id="GO:0043190">
    <property type="term" value="C:ATP-binding cassette (ABC) transporter complex"/>
    <property type="evidence" value="ECO:0007669"/>
    <property type="project" value="InterPro"/>
</dbReference>
<evidence type="ECO:0000313" key="12">
    <source>
        <dbReference type="Proteomes" id="UP000008743"/>
    </source>
</evidence>
<keyword evidence="3" id="KW-0547">Nucleotide-binding</keyword>
<evidence type="ECO:0000256" key="6">
    <source>
        <dbReference type="ARBA" id="ARBA00023136"/>
    </source>
</evidence>
<feature type="domain" description="ABC transmembrane type-2" evidence="10">
    <location>
        <begin position="520"/>
        <end position="756"/>
    </location>
</feature>
<feature type="transmembrane region" description="Helical" evidence="8">
    <location>
        <begin position="392"/>
        <end position="414"/>
    </location>
</feature>
<feature type="region of interest" description="Disordered" evidence="7">
    <location>
        <begin position="291"/>
        <end position="339"/>
    </location>
</feature>
<feature type="transmembrane region" description="Helical" evidence="8">
    <location>
        <begin position="641"/>
        <end position="663"/>
    </location>
</feature>
<evidence type="ECO:0000256" key="1">
    <source>
        <dbReference type="ARBA" id="ARBA00004141"/>
    </source>
</evidence>
<evidence type="ECO:0000259" key="9">
    <source>
        <dbReference type="PROSITE" id="PS50893"/>
    </source>
</evidence>
<dbReference type="eggNOG" id="KOG0059">
    <property type="taxonomic scope" value="Eukaryota"/>
</dbReference>
<feature type="domain" description="ABC transporter" evidence="9">
    <location>
        <begin position="35"/>
        <end position="270"/>
    </location>
</feature>
<dbReference type="PRINTS" id="PR00164">
    <property type="entry name" value="ABC2TRNSPORT"/>
</dbReference>
<dbReference type="InterPro" id="IPR003439">
    <property type="entry name" value="ABC_transporter-like_ATP-bd"/>
</dbReference>
<dbReference type="InterPro" id="IPR003593">
    <property type="entry name" value="AAA+_ATPase"/>
</dbReference>
<feature type="transmembrane region" description="Helical" evidence="8">
    <location>
        <begin position="731"/>
        <end position="750"/>
    </location>
</feature>
<gene>
    <name evidence="11" type="ORF">CAOG_004710</name>
</gene>
<evidence type="ECO:0000256" key="8">
    <source>
        <dbReference type="SAM" id="Phobius"/>
    </source>
</evidence>
<dbReference type="OrthoDB" id="6150516at2759"/>
<sequence>MPAALFPNGGGSRAASGESSSAASAQPSSQQQPAVITRGLVRNYSSFRSQLPVLKGFDMTAERGQIYALLGPSGSGKSTLVKLLMGRLSIHGGSCTVLGATPGTQGHPVPGSAIGYMPQDLALYGEFTTMETLRYFAMLNGMNDKQLNERADFLLRFLDMVHLKHRLVNAMSGGQQRRVSLAAALLHQPKLLLLDEPTVGVSSVLRARIWSHLLELVKTTDTTVIITTHYIDEARQADRVGMMGDGRLLVEDTPANLLRQYQRDSLEDVFLRVCQEAESSEEIADHVASLHEEQEESIAQHGGDPERAHRINSNDDDAKTPLLGASGARSDSKKVRSLVPTEAQARKDGICSRIGQGVKEYFYSFVRDARWAKPRNVKAMLWKNFTRLRRNYLLLLFQFLLPAVQIILFCTAIGPNPEGLHMAIVNHDAPGGFGDLYLSYLDSSTITQVPVASHDLGVAGVRAGDYWGVIDIGSNFTDDLILRFVNQTTVTPDIIIGSSINVTMDMTNQQVAIILEQKITEAFQTLVHTLLTLSGLDPELGDLPVRIMPPIYGEVNPRFTDFILPAMIINIAFAMSIGLTAMSFVLEKKEGLLDRTWAAGVSPGEVLIGHTLIQFCVLVVQLGLLLLFSLVVFSAPMEGSFILVLILSLLLGLAGMAFGLLISSVSKDEATAVQLALSSFYPVLLLSGVLWPVEAIPTGLNYISFILPTRWASDAMRSLMSRGWSLDHVDVWAGFVATIVCIVVLMILALRGISSRD</sequence>
<keyword evidence="6 8" id="KW-0472">Membrane</keyword>
<dbReference type="SMART" id="SM00382">
    <property type="entry name" value="AAA"/>
    <property type="match status" value="1"/>
</dbReference>
<dbReference type="GO" id="GO:0005524">
    <property type="term" value="F:ATP binding"/>
    <property type="evidence" value="ECO:0007669"/>
    <property type="project" value="UniProtKB-KW"/>
</dbReference>
<proteinExistence type="predicted"/>
<evidence type="ECO:0000256" key="7">
    <source>
        <dbReference type="SAM" id="MobiDB-lite"/>
    </source>
</evidence>
<keyword evidence="5 8" id="KW-1133">Transmembrane helix</keyword>
<dbReference type="PROSITE" id="PS50893">
    <property type="entry name" value="ABC_TRANSPORTER_2"/>
    <property type="match status" value="1"/>
</dbReference>
<dbReference type="PROSITE" id="PS51012">
    <property type="entry name" value="ABC_TM2"/>
    <property type="match status" value="1"/>
</dbReference>
<dbReference type="InterPro" id="IPR027417">
    <property type="entry name" value="P-loop_NTPase"/>
</dbReference>
<dbReference type="PROSITE" id="PS00211">
    <property type="entry name" value="ABC_TRANSPORTER_1"/>
    <property type="match status" value="1"/>
</dbReference>
<dbReference type="Proteomes" id="UP000008743">
    <property type="component" value="Unassembled WGS sequence"/>
</dbReference>
<evidence type="ECO:0000256" key="3">
    <source>
        <dbReference type="ARBA" id="ARBA00022741"/>
    </source>
</evidence>
<evidence type="ECO:0000259" key="10">
    <source>
        <dbReference type="PROSITE" id="PS51012"/>
    </source>
</evidence>
<evidence type="ECO:0000256" key="2">
    <source>
        <dbReference type="ARBA" id="ARBA00022692"/>
    </source>
</evidence>
<feature type="region of interest" description="Disordered" evidence="7">
    <location>
        <begin position="1"/>
        <end position="34"/>
    </location>
</feature>
<dbReference type="RefSeq" id="XP_004347457.1">
    <property type="nucleotide sequence ID" value="XM_004347407.2"/>
</dbReference>
<reference evidence="12" key="1">
    <citation type="submission" date="2011-02" db="EMBL/GenBank/DDBJ databases">
        <title>The Genome Sequence of Capsaspora owczarzaki ATCC 30864.</title>
        <authorList>
            <person name="Russ C."/>
            <person name="Cuomo C."/>
            <person name="Burger G."/>
            <person name="Gray M.W."/>
            <person name="Holland P.W.H."/>
            <person name="King N."/>
            <person name="Lang F.B.F."/>
            <person name="Roger A.J."/>
            <person name="Ruiz-Trillo I."/>
            <person name="Young S.K."/>
            <person name="Zeng Q."/>
            <person name="Gargeya S."/>
            <person name="Alvarado L."/>
            <person name="Berlin A."/>
            <person name="Chapman S.B."/>
            <person name="Chen Z."/>
            <person name="Freedman E."/>
            <person name="Gellesch M."/>
            <person name="Goldberg J."/>
            <person name="Griggs A."/>
            <person name="Gujja S."/>
            <person name="Heilman E."/>
            <person name="Heiman D."/>
            <person name="Howarth C."/>
            <person name="Mehta T."/>
            <person name="Neiman D."/>
            <person name="Pearson M."/>
            <person name="Roberts A."/>
            <person name="Saif S."/>
            <person name="Shea T."/>
            <person name="Shenoy N."/>
            <person name="Sisk P."/>
            <person name="Stolte C."/>
            <person name="Sykes S."/>
            <person name="White J."/>
            <person name="Yandava C."/>
            <person name="Haas B."/>
            <person name="Nusbaum C."/>
            <person name="Birren B."/>
        </authorList>
    </citation>
    <scope>NUCLEOTIDE SEQUENCE</scope>
    <source>
        <strain evidence="12">ATCC 30864</strain>
    </source>
</reference>
<feature type="transmembrane region" description="Helical" evidence="8">
    <location>
        <begin position="562"/>
        <end position="586"/>
    </location>
</feature>
<dbReference type="InterPro" id="IPR013525">
    <property type="entry name" value="ABC2_TM"/>
</dbReference>